<gene>
    <name evidence="2" type="ORF">EKM59_10130</name>
</gene>
<name>A0A3S0X368_9GAMM</name>
<organism evidence="2 3">
    <name type="scientific">Legionella septentrionalis</name>
    <dbReference type="NCBI Taxonomy" id="2498109"/>
    <lineage>
        <taxon>Bacteria</taxon>
        <taxon>Pseudomonadati</taxon>
        <taxon>Pseudomonadota</taxon>
        <taxon>Gammaproteobacteria</taxon>
        <taxon>Legionellales</taxon>
        <taxon>Legionellaceae</taxon>
        <taxon>Legionella</taxon>
    </lineage>
</organism>
<sequence>MYQQSKRQRIHSPQEQNSNPLKAYFSEGFLASTLFLIPPTPSLSVEDILGPFNTPHFSYPLTQQYFSLPQSQSNYAASTPLAPTITAEISTTSSNNQPLQPRVAEKRNRTELNEASGYEEQLKAAVKKDEQLWSKESIKNAAAYAAKERIQQKLPCPEDNSPEFVNAHPLYKETYINAYKRYADKREKLIEKKGASLGELHANENKPKLPMVKLLTFRRGPSFAKGYLHAYEKAMKEKQKVASFSEGQTPTSTMASSSQSEEQEHFLRTPEVGQIFAEVLAENHLTQSRNASPTLSFLNSPMQFFFPTTPMNSNVKPSEGREFARESKTP</sequence>
<dbReference type="AlphaFoldDB" id="A0A3S0X368"/>
<evidence type="ECO:0000256" key="1">
    <source>
        <dbReference type="SAM" id="MobiDB-lite"/>
    </source>
</evidence>
<feature type="region of interest" description="Disordered" evidence="1">
    <location>
        <begin position="89"/>
        <end position="111"/>
    </location>
</feature>
<protein>
    <submittedName>
        <fullName evidence="2">Uncharacterized protein</fullName>
    </submittedName>
</protein>
<dbReference type="RefSeq" id="WP_126954769.1">
    <property type="nucleotide sequence ID" value="NZ_RZGR01000036.1"/>
</dbReference>
<proteinExistence type="predicted"/>
<feature type="compositionally biased region" description="Polar residues" evidence="1">
    <location>
        <begin position="89"/>
        <end position="99"/>
    </location>
</feature>
<dbReference type="Proteomes" id="UP000288012">
    <property type="component" value="Unassembled WGS sequence"/>
</dbReference>
<feature type="compositionally biased region" description="Polar residues" evidence="1">
    <location>
        <begin position="245"/>
        <end position="260"/>
    </location>
</feature>
<reference evidence="2 3" key="1">
    <citation type="submission" date="2018-12" db="EMBL/GenBank/DDBJ databases">
        <title>Legionella sp,whole genome shotgun sequence.</title>
        <authorList>
            <person name="Wu H."/>
        </authorList>
    </citation>
    <scope>NUCLEOTIDE SEQUENCE [LARGE SCALE GENOMIC DNA]</scope>
    <source>
        <strain evidence="3">km714</strain>
    </source>
</reference>
<accession>A0A3S0X368</accession>
<comment type="caution">
    <text evidence="2">The sequence shown here is derived from an EMBL/GenBank/DDBJ whole genome shotgun (WGS) entry which is preliminary data.</text>
</comment>
<feature type="region of interest" description="Disordered" evidence="1">
    <location>
        <begin position="308"/>
        <end position="330"/>
    </location>
</feature>
<keyword evidence="3" id="KW-1185">Reference proteome</keyword>
<evidence type="ECO:0000313" key="2">
    <source>
        <dbReference type="EMBL" id="RUQ81620.1"/>
    </source>
</evidence>
<dbReference type="EMBL" id="RZGR01000036">
    <property type="protein sequence ID" value="RUQ81620.1"/>
    <property type="molecule type" value="Genomic_DNA"/>
</dbReference>
<feature type="compositionally biased region" description="Basic and acidic residues" evidence="1">
    <location>
        <begin position="318"/>
        <end position="330"/>
    </location>
</feature>
<feature type="region of interest" description="Disordered" evidence="1">
    <location>
        <begin position="243"/>
        <end position="263"/>
    </location>
</feature>
<evidence type="ECO:0000313" key="3">
    <source>
        <dbReference type="Proteomes" id="UP000288012"/>
    </source>
</evidence>